<proteinExistence type="predicted"/>
<name>A0A1G2BX42_9BACT</name>
<dbReference type="EMBL" id="MHKQ01000019">
    <property type="protein sequence ID" value="OGY93581.1"/>
    <property type="molecule type" value="Genomic_DNA"/>
</dbReference>
<evidence type="ECO:0000313" key="1">
    <source>
        <dbReference type="EMBL" id="OGY93581.1"/>
    </source>
</evidence>
<evidence type="ECO:0000313" key="2">
    <source>
        <dbReference type="Proteomes" id="UP000177626"/>
    </source>
</evidence>
<organism evidence="1 2">
    <name type="scientific">Candidatus Komeilibacteria bacterium RIFOXYC1_FULL_37_11</name>
    <dbReference type="NCBI Taxonomy" id="1798555"/>
    <lineage>
        <taxon>Bacteria</taxon>
        <taxon>Candidatus Komeiliibacteriota</taxon>
    </lineage>
</organism>
<comment type="caution">
    <text evidence="1">The sequence shown here is derived from an EMBL/GenBank/DDBJ whole genome shotgun (WGS) entry which is preliminary data.</text>
</comment>
<gene>
    <name evidence="1" type="ORF">A2406_04410</name>
</gene>
<dbReference type="Proteomes" id="UP000177626">
    <property type="component" value="Unassembled WGS sequence"/>
</dbReference>
<reference evidence="1 2" key="1">
    <citation type="journal article" date="2016" name="Nat. Commun.">
        <title>Thousands of microbial genomes shed light on interconnected biogeochemical processes in an aquifer system.</title>
        <authorList>
            <person name="Anantharaman K."/>
            <person name="Brown C.T."/>
            <person name="Hug L.A."/>
            <person name="Sharon I."/>
            <person name="Castelle C.J."/>
            <person name="Probst A.J."/>
            <person name="Thomas B.C."/>
            <person name="Singh A."/>
            <person name="Wilkins M.J."/>
            <person name="Karaoz U."/>
            <person name="Brodie E.L."/>
            <person name="Williams K.H."/>
            <person name="Hubbard S.S."/>
            <person name="Banfield J.F."/>
        </authorList>
    </citation>
    <scope>NUCLEOTIDE SEQUENCE [LARGE SCALE GENOMIC DNA]</scope>
</reference>
<sequence length="417" mass="48145">MPKNLWLQFPEEIMFFIANEVEQLVYDIAAKFELSGEQEMYIFDLADDIFLKKISILDLPNYLDKIPQAKGVDVRLLALDLAYKVFWPLQDYLGGVDRLILRLGGKVPRQKTLQAGSKDDNKLFNGTEQSTVSKMLERYKNFASLRLTANKIVNKAGHIVPPIVANWIEDYVHFLGAGNHNSLKRAQYLSKAANALKVSEKERERLRYFFVSYDENSLVFFHLDQGILMVEEIQEQEKTPVAENASIDISQTLDNFYQNLRSLDNKIVSANIIMSEAENNPNKVRDILWQAMGIGDKDKALGCLRVLITKKSFDQMIKEDSRFKNILKRFIGVKYGQNMERALDENIDQLIVRRIFLEMILSEKLRLSEEDAYSTAFYLTNIIPGSGQVVYLDKRSKAFRWLEIQVVANKFSWVDKI</sequence>
<dbReference type="AlphaFoldDB" id="A0A1G2BX42"/>
<protein>
    <submittedName>
        <fullName evidence="1">Uncharacterized protein</fullName>
    </submittedName>
</protein>
<accession>A0A1G2BX42</accession>